<gene>
    <name evidence="1" type="ORF">VitviT2T_023083</name>
</gene>
<organism evidence="1 2">
    <name type="scientific">Vitis vinifera</name>
    <name type="common">Grape</name>
    <dbReference type="NCBI Taxonomy" id="29760"/>
    <lineage>
        <taxon>Eukaryota</taxon>
        <taxon>Viridiplantae</taxon>
        <taxon>Streptophyta</taxon>
        <taxon>Embryophyta</taxon>
        <taxon>Tracheophyta</taxon>
        <taxon>Spermatophyta</taxon>
        <taxon>Magnoliopsida</taxon>
        <taxon>eudicotyledons</taxon>
        <taxon>Gunneridae</taxon>
        <taxon>Pentapetalae</taxon>
        <taxon>rosids</taxon>
        <taxon>Vitales</taxon>
        <taxon>Vitaceae</taxon>
        <taxon>Viteae</taxon>
        <taxon>Vitis</taxon>
    </lineage>
</organism>
<accession>A0ABY9DDH5</accession>
<dbReference type="Proteomes" id="UP001227230">
    <property type="component" value="Chromosome 15"/>
</dbReference>
<keyword evidence="2" id="KW-1185">Reference proteome</keyword>
<evidence type="ECO:0000313" key="1">
    <source>
        <dbReference type="EMBL" id="WKA05098.1"/>
    </source>
</evidence>
<dbReference type="EMBL" id="CP126662">
    <property type="protein sequence ID" value="WKA05098.1"/>
    <property type="molecule type" value="Genomic_DNA"/>
</dbReference>
<sequence>MTTLYGSTLSLWKHAEGCVPLKGMVASARDSLKFTPLLFRAILTLSIDRFDLGSSSWIRVRGRLIRASDQSNQRSDQRDMDLQVVTID</sequence>
<reference evidence="1 2" key="1">
    <citation type="journal article" date="2023" name="Hortic Res">
        <title>The complete reference genome for grapevine (Vitis vinifera L.) genetics and breeding.</title>
        <authorList>
            <person name="Shi X."/>
            <person name="Cao S."/>
            <person name="Wang X."/>
            <person name="Huang S."/>
            <person name="Wang Y."/>
            <person name="Liu Z."/>
            <person name="Liu W."/>
            <person name="Leng X."/>
            <person name="Peng Y."/>
            <person name="Wang N."/>
            <person name="Wang Y."/>
            <person name="Ma Z."/>
            <person name="Xu X."/>
            <person name="Zhang F."/>
            <person name="Xue H."/>
            <person name="Zhong H."/>
            <person name="Wang Y."/>
            <person name="Zhang K."/>
            <person name="Velt A."/>
            <person name="Avia K."/>
            <person name="Holtgrawe D."/>
            <person name="Grimplet J."/>
            <person name="Matus J.T."/>
            <person name="Ware D."/>
            <person name="Wu X."/>
            <person name="Wang H."/>
            <person name="Liu C."/>
            <person name="Fang Y."/>
            <person name="Rustenholz C."/>
            <person name="Cheng Z."/>
            <person name="Xiao H."/>
            <person name="Zhou Y."/>
        </authorList>
    </citation>
    <scope>NUCLEOTIDE SEQUENCE [LARGE SCALE GENOMIC DNA]</scope>
    <source>
        <strain evidence="2">cv. Pinot noir / PN40024</strain>
        <tissue evidence="1">Leaf</tissue>
    </source>
</reference>
<proteinExistence type="predicted"/>
<evidence type="ECO:0000313" key="2">
    <source>
        <dbReference type="Proteomes" id="UP001227230"/>
    </source>
</evidence>
<name>A0ABY9DDH5_VITVI</name>
<protein>
    <submittedName>
        <fullName evidence="1">Uncharacterized protein</fullName>
    </submittedName>
</protein>